<dbReference type="Proteomes" id="UP000198906">
    <property type="component" value="Unassembled WGS sequence"/>
</dbReference>
<dbReference type="AlphaFoldDB" id="A0A1C6SI75"/>
<proteinExistence type="predicted"/>
<name>A0A1C6SI75_9ACTN</name>
<gene>
    <name evidence="1" type="ORF">GA0074694_5345</name>
</gene>
<dbReference type="RefSeq" id="WP_091462659.1">
    <property type="nucleotide sequence ID" value="NZ_FMHU01000002.1"/>
</dbReference>
<protein>
    <submittedName>
        <fullName evidence="1">Uncharacterized protein</fullName>
    </submittedName>
</protein>
<accession>A0A1C6SI75</accession>
<sequence length="64" mass="7159">MSATTCVCLPRWQRLYTVIEGMRYEVEPAATDTATSLLFRAWCAGCGAEFTRPFRLGARDLRAA</sequence>
<keyword evidence="2" id="KW-1185">Reference proteome</keyword>
<reference evidence="2" key="1">
    <citation type="submission" date="2016-06" db="EMBL/GenBank/DDBJ databases">
        <authorList>
            <person name="Varghese N."/>
        </authorList>
    </citation>
    <scope>NUCLEOTIDE SEQUENCE [LARGE SCALE GENOMIC DNA]</scope>
    <source>
        <strain evidence="2">DSM 46123</strain>
    </source>
</reference>
<dbReference type="EMBL" id="FMHU01000002">
    <property type="protein sequence ID" value="SCL29250.1"/>
    <property type="molecule type" value="Genomic_DNA"/>
</dbReference>
<organism evidence="1 2">
    <name type="scientific">Micromonospora inyonensis</name>
    <dbReference type="NCBI Taxonomy" id="47866"/>
    <lineage>
        <taxon>Bacteria</taxon>
        <taxon>Bacillati</taxon>
        <taxon>Actinomycetota</taxon>
        <taxon>Actinomycetes</taxon>
        <taxon>Micromonosporales</taxon>
        <taxon>Micromonosporaceae</taxon>
        <taxon>Micromonospora</taxon>
    </lineage>
</organism>
<evidence type="ECO:0000313" key="2">
    <source>
        <dbReference type="Proteomes" id="UP000198906"/>
    </source>
</evidence>
<evidence type="ECO:0000313" key="1">
    <source>
        <dbReference type="EMBL" id="SCL29250.1"/>
    </source>
</evidence>